<evidence type="ECO:0000256" key="1">
    <source>
        <dbReference type="SAM" id="MobiDB-lite"/>
    </source>
</evidence>
<dbReference type="Proteomes" id="UP001210865">
    <property type="component" value="Chromosome"/>
</dbReference>
<name>A0ABY7NL24_9SPHN</name>
<keyword evidence="3" id="KW-1185">Reference proteome</keyword>
<evidence type="ECO:0000313" key="2">
    <source>
        <dbReference type="EMBL" id="WBO22208.1"/>
    </source>
</evidence>
<sequence>MNERAKPGASQSLILLTPISQIQTSAVAHYIPSGSYTRLLIDSQNESRDGSQGGNAEIYPYRKRSPIERFFVGTRHSEALAVNVHAGAFVATVPLVTVTHDSTRSGGEVFGRTIRHTASDFPVFLVRAGADGDVASVTVDLKGNDSVESSVAGSALAAVVTATKVMAAPPALLTSISAPGNKDIANAIDGAINDLFATKLEESQIVDQPVRSWKGIDITLHIPRRQGQWDRPVSPAGEEDARSRSPRTAGELDFASVGIWTVRFDQPHVSAFAATVIDCGAGVTSDQGCEGAFALAATQAGKEIRGHLGEVLGFPLLSDAAATGIGTLGGYLRQQPWWADDLKVLDGPGADATHFCREVREAVMAIGFSQLDAGFVTEAIADSSLAAGKPSAAMKLPAVSPACTATT</sequence>
<gene>
    <name evidence="2" type="ORF">PBT88_18985</name>
</gene>
<organism evidence="2 3">
    <name type="scientific">Sphingomonas abietis</name>
    <dbReference type="NCBI Taxonomy" id="3012344"/>
    <lineage>
        <taxon>Bacteria</taxon>
        <taxon>Pseudomonadati</taxon>
        <taxon>Pseudomonadota</taxon>
        <taxon>Alphaproteobacteria</taxon>
        <taxon>Sphingomonadales</taxon>
        <taxon>Sphingomonadaceae</taxon>
        <taxon>Sphingomonas</taxon>
    </lineage>
</organism>
<accession>A0ABY7NL24</accession>
<evidence type="ECO:0000313" key="3">
    <source>
        <dbReference type="Proteomes" id="UP001210865"/>
    </source>
</evidence>
<dbReference type="EMBL" id="CP115174">
    <property type="protein sequence ID" value="WBO22208.1"/>
    <property type="molecule type" value="Genomic_DNA"/>
</dbReference>
<proteinExistence type="predicted"/>
<protein>
    <submittedName>
        <fullName evidence="2">Uncharacterized protein</fullName>
    </submittedName>
</protein>
<dbReference type="RefSeq" id="WP_270076856.1">
    <property type="nucleotide sequence ID" value="NZ_CP115174.1"/>
</dbReference>
<feature type="region of interest" description="Disordered" evidence="1">
    <location>
        <begin position="227"/>
        <end position="248"/>
    </location>
</feature>
<reference evidence="2 3" key="1">
    <citation type="submission" date="2022-12" db="EMBL/GenBank/DDBJ databases">
        <title>Sphingomonas abieness sp. nov., an endophytic bacterium isolated from Abies koreana.</title>
        <authorList>
            <person name="Jiang L."/>
            <person name="Lee J."/>
        </authorList>
    </citation>
    <scope>NUCLEOTIDE SEQUENCE [LARGE SCALE GENOMIC DNA]</scope>
    <source>
        <strain evidence="3">PAMB 00755</strain>
    </source>
</reference>